<feature type="domain" description="CBS" evidence="2">
    <location>
        <begin position="10"/>
        <end position="75"/>
    </location>
</feature>
<reference evidence="3" key="1">
    <citation type="submission" date="2018-05" db="EMBL/GenBank/DDBJ databases">
        <authorList>
            <person name="Lanie J.A."/>
            <person name="Ng W.-L."/>
            <person name="Kazmierczak K.M."/>
            <person name="Andrzejewski T.M."/>
            <person name="Davidsen T.M."/>
            <person name="Wayne K.J."/>
            <person name="Tettelin H."/>
            <person name="Glass J.I."/>
            <person name="Rusch D."/>
            <person name="Podicherti R."/>
            <person name="Tsui H.-C.T."/>
            <person name="Winkler M.E."/>
        </authorList>
    </citation>
    <scope>NUCLEOTIDE SEQUENCE</scope>
</reference>
<dbReference type="AlphaFoldDB" id="A0A381X859"/>
<dbReference type="EMBL" id="UINC01014259">
    <property type="protein sequence ID" value="SVA60955.1"/>
    <property type="molecule type" value="Genomic_DNA"/>
</dbReference>
<dbReference type="Pfam" id="PF00571">
    <property type="entry name" value="CBS"/>
    <property type="match status" value="2"/>
</dbReference>
<sequence>MKKVKDHLNEQRYWDIFTISEESNLFEASKLMHKNKIGALMIVKADSIDLLCKSSVVGILTERDIVYALSGGNKSLQSKTVFDVMTKKLVYTCPETSNSEAKQLMLENQIRHLPVFSDEHLVGIISMRDVFRS</sequence>
<evidence type="ECO:0000259" key="2">
    <source>
        <dbReference type="PROSITE" id="PS51371"/>
    </source>
</evidence>
<organism evidence="3">
    <name type="scientific">marine metagenome</name>
    <dbReference type="NCBI Taxonomy" id="408172"/>
    <lineage>
        <taxon>unclassified sequences</taxon>
        <taxon>metagenomes</taxon>
        <taxon>ecological metagenomes</taxon>
    </lineage>
</organism>
<keyword evidence="1" id="KW-0129">CBS domain</keyword>
<dbReference type="InterPro" id="IPR046342">
    <property type="entry name" value="CBS_dom_sf"/>
</dbReference>
<dbReference type="InterPro" id="IPR000644">
    <property type="entry name" value="CBS_dom"/>
</dbReference>
<dbReference type="InterPro" id="IPR051257">
    <property type="entry name" value="Diverse_CBS-Domain"/>
</dbReference>
<dbReference type="SUPFAM" id="SSF54631">
    <property type="entry name" value="CBS-domain pair"/>
    <property type="match status" value="1"/>
</dbReference>
<dbReference type="PANTHER" id="PTHR43080">
    <property type="entry name" value="CBS DOMAIN-CONTAINING PROTEIN CBSX3, MITOCHONDRIAL"/>
    <property type="match status" value="1"/>
</dbReference>
<dbReference type="PANTHER" id="PTHR43080:SF2">
    <property type="entry name" value="CBS DOMAIN-CONTAINING PROTEIN"/>
    <property type="match status" value="1"/>
</dbReference>
<evidence type="ECO:0000313" key="3">
    <source>
        <dbReference type="EMBL" id="SVA60955.1"/>
    </source>
</evidence>
<gene>
    <name evidence="3" type="ORF">METZ01_LOCUS113809</name>
</gene>
<proteinExistence type="predicted"/>
<name>A0A381X859_9ZZZZ</name>
<feature type="domain" description="CBS" evidence="2">
    <location>
        <begin position="85"/>
        <end position="133"/>
    </location>
</feature>
<dbReference type="Gene3D" id="3.10.580.10">
    <property type="entry name" value="CBS-domain"/>
    <property type="match status" value="1"/>
</dbReference>
<dbReference type="PROSITE" id="PS51371">
    <property type="entry name" value="CBS"/>
    <property type="match status" value="2"/>
</dbReference>
<protein>
    <recommendedName>
        <fullName evidence="2">CBS domain-containing protein</fullName>
    </recommendedName>
</protein>
<accession>A0A381X859</accession>
<dbReference type="SMART" id="SM00116">
    <property type="entry name" value="CBS"/>
    <property type="match status" value="2"/>
</dbReference>
<evidence type="ECO:0000256" key="1">
    <source>
        <dbReference type="ARBA" id="ARBA00023122"/>
    </source>
</evidence>